<dbReference type="RefSeq" id="WP_092951652.1">
    <property type="nucleotide sequence ID" value="NZ_FOMQ01000005.1"/>
</dbReference>
<evidence type="ECO:0000256" key="1">
    <source>
        <dbReference type="ARBA" id="ARBA00022692"/>
    </source>
</evidence>
<feature type="transmembrane region" description="Helical" evidence="4">
    <location>
        <begin position="169"/>
        <end position="190"/>
    </location>
</feature>
<reference evidence="7" key="1">
    <citation type="submission" date="2016-10" db="EMBL/GenBank/DDBJ databases">
        <authorList>
            <person name="Varghese N."/>
            <person name="Submissions S."/>
        </authorList>
    </citation>
    <scope>NUCLEOTIDE SEQUENCE [LARGE SCALE GENOMIC DNA]</scope>
    <source>
        <strain evidence="7">DSM 7481</strain>
    </source>
</reference>
<sequence length="421" mass="42736">MTSINAPTATLRQDARTIGLIGLAHGSSHFFHLLLPPLFPFLIAEFGYSYSELGLLVSVFFVISGVGQALSGFIVDRVGARPVMFFALSSFVAAGLVASTATGYAGLMAAAALAGLGNAPFHPVDFTILNKRVSAQRLGHGFSVHGISGNLGWATAPVFMAGITAATGSWRTACLCGGLLALVVLGVMVWNRDALDDRQGAGAASAGKASAATAAPAPEHPMAFLRLPSVWLCFSFFFWTTCSLSVIQSFASPTLQKMYGLPLSQTSMVVTGYMLCGAAGMVVGGFLAGRVARLERTITACLLATAALLVIAGTGVLPGMAAMVFVALAGVGTGLAGPSRDMLIKRAAPPGATGRVYGTVYSGLDLGFSVAAPVFGAMLDAGMTSGIFYGSAAALVLGVASAGVVGIGVAARARTQRVAAA</sequence>
<dbReference type="Pfam" id="PF07690">
    <property type="entry name" value="MFS_1"/>
    <property type="match status" value="1"/>
</dbReference>
<evidence type="ECO:0000313" key="6">
    <source>
        <dbReference type="EMBL" id="SFD73845.1"/>
    </source>
</evidence>
<feature type="transmembrane region" description="Helical" evidence="4">
    <location>
        <begin position="270"/>
        <end position="289"/>
    </location>
</feature>
<feature type="transmembrane region" description="Helical" evidence="4">
    <location>
        <begin position="387"/>
        <end position="411"/>
    </location>
</feature>
<dbReference type="InterPro" id="IPR011701">
    <property type="entry name" value="MFS"/>
</dbReference>
<evidence type="ECO:0000313" key="7">
    <source>
        <dbReference type="Proteomes" id="UP000199517"/>
    </source>
</evidence>
<keyword evidence="1 4" id="KW-0812">Transmembrane</keyword>
<evidence type="ECO:0000256" key="2">
    <source>
        <dbReference type="ARBA" id="ARBA00022989"/>
    </source>
</evidence>
<keyword evidence="3 4" id="KW-0472">Membrane</keyword>
<dbReference type="GO" id="GO:0022857">
    <property type="term" value="F:transmembrane transporter activity"/>
    <property type="evidence" value="ECO:0007669"/>
    <property type="project" value="InterPro"/>
</dbReference>
<dbReference type="InterPro" id="IPR020846">
    <property type="entry name" value="MFS_dom"/>
</dbReference>
<feature type="transmembrane region" description="Helical" evidence="4">
    <location>
        <begin position="230"/>
        <end position="250"/>
    </location>
</feature>
<dbReference type="EMBL" id="FOMQ01000005">
    <property type="protein sequence ID" value="SFD73845.1"/>
    <property type="molecule type" value="Genomic_DNA"/>
</dbReference>
<dbReference type="PANTHER" id="PTHR43129">
    <property type="entry name" value="FOSMIDOMYCIN RESISTANCE PROTEIN"/>
    <property type="match status" value="1"/>
</dbReference>
<dbReference type="AlphaFoldDB" id="A0A1I1UTD0"/>
<feature type="transmembrane region" description="Helical" evidence="4">
    <location>
        <begin position="20"/>
        <end position="43"/>
    </location>
</feature>
<organism evidence="6 7">
    <name type="scientific">Paracidovorax konjaci</name>
    <dbReference type="NCBI Taxonomy" id="32040"/>
    <lineage>
        <taxon>Bacteria</taxon>
        <taxon>Pseudomonadati</taxon>
        <taxon>Pseudomonadota</taxon>
        <taxon>Betaproteobacteria</taxon>
        <taxon>Burkholderiales</taxon>
        <taxon>Comamonadaceae</taxon>
        <taxon>Paracidovorax</taxon>
    </lineage>
</organism>
<keyword evidence="2 4" id="KW-1133">Transmembrane helix</keyword>
<dbReference type="PROSITE" id="PS50850">
    <property type="entry name" value="MFS"/>
    <property type="match status" value="1"/>
</dbReference>
<evidence type="ECO:0000256" key="3">
    <source>
        <dbReference type="ARBA" id="ARBA00023136"/>
    </source>
</evidence>
<protein>
    <submittedName>
        <fullName evidence="6">Sugar phosphate permease</fullName>
    </submittedName>
</protein>
<evidence type="ECO:0000259" key="5">
    <source>
        <dbReference type="PROSITE" id="PS50850"/>
    </source>
</evidence>
<evidence type="ECO:0000256" key="4">
    <source>
        <dbReference type="SAM" id="Phobius"/>
    </source>
</evidence>
<dbReference type="STRING" id="32040.SAMN04489710_105269"/>
<dbReference type="Proteomes" id="UP000199517">
    <property type="component" value="Unassembled WGS sequence"/>
</dbReference>
<name>A0A1I1UTD0_9BURK</name>
<dbReference type="OrthoDB" id="8520784at2"/>
<dbReference type="GO" id="GO:0005886">
    <property type="term" value="C:plasma membrane"/>
    <property type="evidence" value="ECO:0007669"/>
    <property type="project" value="TreeGrafter"/>
</dbReference>
<keyword evidence="7" id="KW-1185">Reference proteome</keyword>
<feature type="transmembrane region" description="Helical" evidence="4">
    <location>
        <begin position="296"/>
        <end position="313"/>
    </location>
</feature>
<feature type="domain" description="Major facilitator superfamily (MFS) profile" evidence="5">
    <location>
        <begin position="1"/>
        <end position="418"/>
    </location>
</feature>
<gene>
    <name evidence="6" type="ORF">SAMN04489710_105269</name>
</gene>
<dbReference type="InterPro" id="IPR036259">
    <property type="entry name" value="MFS_trans_sf"/>
</dbReference>
<proteinExistence type="predicted"/>
<accession>A0A1I1UTD0</accession>
<dbReference type="PANTHER" id="PTHR43129:SF1">
    <property type="entry name" value="FOSMIDOMYCIN RESISTANCE PROTEIN"/>
    <property type="match status" value="1"/>
</dbReference>
<dbReference type="Gene3D" id="1.20.1250.20">
    <property type="entry name" value="MFS general substrate transporter like domains"/>
    <property type="match status" value="2"/>
</dbReference>
<dbReference type="SUPFAM" id="SSF103473">
    <property type="entry name" value="MFS general substrate transporter"/>
    <property type="match status" value="1"/>
</dbReference>
<feature type="transmembrane region" description="Helical" evidence="4">
    <location>
        <begin position="55"/>
        <end position="75"/>
    </location>
</feature>